<accession>A0A2K4ZJV2</accession>
<dbReference type="Proteomes" id="UP000236311">
    <property type="component" value="Unassembled WGS sequence"/>
</dbReference>
<evidence type="ECO:0000256" key="1">
    <source>
        <dbReference type="SAM" id="MobiDB-lite"/>
    </source>
</evidence>
<dbReference type="AlphaFoldDB" id="A0A2K4ZJV2"/>
<dbReference type="EMBL" id="OFSM01000018">
    <property type="protein sequence ID" value="SOY30686.1"/>
    <property type="molecule type" value="Genomic_DNA"/>
</dbReference>
<evidence type="ECO:0000313" key="3">
    <source>
        <dbReference type="Proteomes" id="UP000236311"/>
    </source>
</evidence>
<dbReference type="RefSeq" id="WP_103240695.1">
    <property type="nucleotide sequence ID" value="NZ_JANJZD010000018.1"/>
</dbReference>
<feature type="compositionally biased region" description="Acidic residues" evidence="1">
    <location>
        <begin position="56"/>
        <end position="71"/>
    </location>
</feature>
<organism evidence="2 3">
    <name type="scientific">Acetatifactor muris</name>
    <dbReference type="NCBI Taxonomy" id="879566"/>
    <lineage>
        <taxon>Bacteria</taxon>
        <taxon>Bacillati</taxon>
        <taxon>Bacillota</taxon>
        <taxon>Clostridia</taxon>
        <taxon>Lachnospirales</taxon>
        <taxon>Lachnospiraceae</taxon>
        <taxon>Acetatifactor</taxon>
    </lineage>
</organism>
<evidence type="ECO:0008006" key="4">
    <source>
        <dbReference type="Google" id="ProtNLM"/>
    </source>
</evidence>
<sequence>MKILKGISLFVLCPLLLLGLGFYAGVESSHFFNPGEQGGESSSAGEPVSEQTVPTEQEEQESGEPESMMDDSFDYGIVSEESGEEAEAEEVLLFPETLCVDTEYVLEETDILNHTVVETIWRLPDKYVGMNREQFLQAMEVYEAFPPLTEMERGFVSLEVLAFSRERVVVQMNYKFVQPSSSFYLAVYDNNVIVYLEDMKTVYIETDIRLDTLPEKLQQDIMEMMWIENEEKLYSFLENYSS</sequence>
<gene>
    <name evidence="2" type="ORF">AMURIS_03417</name>
</gene>
<feature type="compositionally biased region" description="Low complexity" evidence="1">
    <location>
        <begin position="39"/>
        <end position="55"/>
    </location>
</feature>
<name>A0A2K4ZJV2_9FIRM</name>
<feature type="region of interest" description="Disordered" evidence="1">
    <location>
        <begin position="34"/>
        <end position="71"/>
    </location>
</feature>
<keyword evidence="3" id="KW-1185">Reference proteome</keyword>
<evidence type="ECO:0000313" key="2">
    <source>
        <dbReference type="EMBL" id="SOY30686.1"/>
    </source>
</evidence>
<protein>
    <recommendedName>
        <fullName evidence="4">Bypass of forespore C C-terminal domain-containing protein</fullName>
    </recommendedName>
</protein>
<dbReference type="OrthoDB" id="1912898at2"/>
<reference evidence="2 3" key="1">
    <citation type="submission" date="2018-01" db="EMBL/GenBank/DDBJ databases">
        <authorList>
            <person name="Gaut B.S."/>
            <person name="Morton B.R."/>
            <person name="Clegg M.T."/>
            <person name="Duvall M.R."/>
        </authorList>
    </citation>
    <scope>NUCLEOTIDE SEQUENCE [LARGE SCALE GENOMIC DNA]</scope>
    <source>
        <strain evidence="2">GP69</strain>
    </source>
</reference>
<proteinExistence type="predicted"/>